<dbReference type="SUPFAM" id="SSF56235">
    <property type="entry name" value="N-terminal nucleophile aminohydrolases (Ntn hydrolases)"/>
    <property type="match status" value="1"/>
</dbReference>
<evidence type="ECO:0000256" key="1">
    <source>
        <dbReference type="ARBA" id="ARBA00009381"/>
    </source>
</evidence>
<evidence type="ECO:0000256" key="4">
    <source>
        <dbReference type="ARBA" id="ARBA00023145"/>
    </source>
</evidence>
<dbReference type="EMBL" id="JBHRYJ010000001">
    <property type="protein sequence ID" value="MFC3674815.1"/>
    <property type="molecule type" value="Genomic_DNA"/>
</dbReference>
<evidence type="ECO:0000256" key="2">
    <source>
        <dbReference type="ARBA" id="ARBA00022679"/>
    </source>
</evidence>
<keyword evidence="3" id="KW-0378">Hydrolase</keyword>
<comment type="similarity">
    <text evidence="1">Belongs to the gamma-glutamyltransferase family.</text>
</comment>
<evidence type="ECO:0000256" key="3">
    <source>
        <dbReference type="ARBA" id="ARBA00022801"/>
    </source>
</evidence>
<comment type="caution">
    <text evidence="5">The sequence shown here is derived from an EMBL/GenBank/DDBJ whole genome shotgun (WGS) entry which is preliminary data.</text>
</comment>
<dbReference type="InterPro" id="IPR029055">
    <property type="entry name" value="Ntn_hydrolases_N"/>
</dbReference>
<gene>
    <name evidence="5" type="ORF">ACFOOQ_04615</name>
</gene>
<dbReference type="InterPro" id="IPR043137">
    <property type="entry name" value="GGT_ssub_C"/>
</dbReference>
<accession>A0ABV7VCC2</accession>
<dbReference type="Gene3D" id="3.60.20.40">
    <property type="match status" value="1"/>
</dbReference>
<dbReference type="Proteomes" id="UP001595711">
    <property type="component" value="Unassembled WGS sequence"/>
</dbReference>
<organism evidence="5 6">
    <name type="scientific">Ferrovibrio xuzhouensis</name>
    <dbReference type="NCBI Taxonomy" id="1576914"/>
    <lineage>
        <taxon>Bacteria</taxon>
        <taxon>Pseudomonadati</taxon>
        <taxon>Pseudomonadota</taxon>
        <taxon>Alphaproteobacteria</taxon>
        <taxon>Rhodospirillales</taxon>
        <taxon>Rhodospirillaceae</taxon>
        <taxon>Ferrovibrio</taxon>
    </lineage>
</organism>
<dbReference type="RefSeq" id="WP_379722300.1">
    <property type="nucleotide sequence ID" value="NZ_JBHRYJ010000001.1"/>
</dbReference>
<reference evidence="6" key="1">
    <citation type="journal article" date="2019" name="Int. J. Syst. Evol. Microbiol.">
        <title>The Global Catalogue of Microorganisms (GCM) 10K type strain sequencing project: providing services to taxonomists for standard genome sequencing and annotation.</title>
        <authorList>
            <consortium name="The Broad Institute Genomics Platform"/>
            <consortium name="The Broad Institute Genome Sequencing Center for Infectious Disease"/>
            <person name="Wu L."/>
            <person name="Ma J."/>
        </authorList>
    </citation>
    <scope>NUCLEOTIDE SEQUENCE [LARGE SCALE GENOMIC DNA]</scope>
    <source>
        <strain evidence="6">KCTC 42182</strain>
    </source>
</reference>
<name>A0ABV7VCC2_9PROT</name>
<dbReference type="InterPro" id="IPR051792">
    <property type="entry name" value="GGT_bact"/>
</dbReference>
<evidence type="ECO:0000313" key="5">
    <source>
        <dbReference type="EMBL" id="MFC3674815.1"/>
    </source>
</evidence>
<evidence type="ECO:0000313" key="6">
    <source>
        <dbReference type="Proteomes" id="UP001595711"/>
    </source>
</evidence>
<keyword evidence="4" id="KW-0865">Zymogen</keyword>
<proteinExistence type="inferred from homology"/>
<sequence>MSQNLSRSLRFTKEAVRSAHGVVAAQNQKAADIGAAVLRTGGNAVDAAVATAFALGALEPWMSGIGGCGYMMVWDAKKQAGHVVDFGAVSAAALDPADYPLAEGKGGDLFGWPAVLEDRNILGYSSIAVPGQPEGMRLALKTFGTRSWQHSLGPAIELAQEGMEVDWYLSLMATSAAKDLNRSPASRAMFLPGGFPPAPDGGGAPVPRLKNAALLASLQRLAAAGARDYYEGDLAAKLVHDFAAGGSKIAAADLAGYRARLSTPLRYTYGDKTLLLPPGLTAGPSLRDALETVAQKLDRARPLGPASFVAYAEGLTEAYEKRLAGMGDTENQGGCTTNLCVIDRDGNMVALTQTLLSLFGSRVMLPESGVLMNNGIMWFDTRPGRPNSIGAAKRPLSNMLPVLALDGDAPWLAIGASGGRRIMPAVMQLLSLLVDYRLSLEDAFHQPRIDVSVPGQPTVDPLLDAAIRTAVAARFPQTIEHGRGPYPLTFACPSAVLIGADGARIGMTEIAQPWAGMAAA</sequence>
<dbReference type="PRINTS" id="PR01210">
    <property type="entry name" value="GGTRANSPTASE"/>
</dbReference>
<keyword evidence="6" id="KW-1185">Reference proteome</keyword>
<keyword evidence="2" id="KW-0808">Transferase</keyword>
<dbReference type="PANTHER" id="PTHR43199">
    <property type="entry name" value="GLUTATHIONE HYDROLASE"/>
    <property type="match status" value="1"/>
</dbReference>
<protein>
    <submittedName>
        <fullName evidence="5">Gamma-glutamyltransferase family protein</fullName>
    </submittedName>
</protein>
<dbReference type="PANTHER" id="PTHR43199:SF1">
    <property type="entry name" value="GLUTATHIONE HYDROLASE PROENZYME"/>
    <property type="match status" value="1"/>
</dbReference>
<dbReference type="Pfam" id="PF01019">
    <property type="entry name" value="G_glu_transpept"/>
    <property type="match status" value="1"/>
</dbReference>